<keyword evidence="2" id="KW-1185">Reference proteome</keyword>
<dbReference type="Proteomes" id="UP000198854">
    <property type="component" value="Unassembled WGS sequence"/>
</dbReference>
<gene>
    <name evidence="1" type="ORF">SAMN04488136_12121</name>
</gene>
<dbReference type="RefSeq" id="WP_093276244.1">
    <property type="nucleotide sequence ID" value="NZ_FNDD01000021.1"/>
</dbReference>
<reference evidence="1 2" key="1">
    <citation type="submission" date="2016-10" db="EMBL/GenBank/DDBJ databases">
        <authorList>
            <person name="de Groot N.N."/>
        </authorList>
    </citation>
    <scope>NUCLEOTIDE SEQUENCE [LARGE SCALE GENOMIC DNA]</scope>
    <source>
        <strain evidence="1 2">CGMCC 1.10228</strain>
    </source>
</reference>
<dbReference type="STRING" id="861298.SAMN04488136_12121"/>
<proteinExistence type="predicted"/>
<evidence type="ECO:0000313" key="1">
    <source>
        <dbReference type="EMBL" id="SDH60116.1"/>
    </source>
</evidence>
<dbReference type="EMBL" id="FNDD01000021">
    <property type="protein sequence ID" value="SDH60116.1"/>
    <property type="molecule type" value="Genomic_DNA"/>
</dbReference>
<accession>A0A1G8DQY2</accession>
<evidence type="ECO:0000313" key="2">
    <source>
        <dbReference type="Proteomes" id="UP000198854"/>
    </source>
</evidence>
<organism evidence="1 2">
    <name type="scientific">Vibrio xiamenensis</name>
    <dbReference type="NCBI Taxonomy" id="861298"/>
    <lineage>
        <taxon>Bacteria</taxon>
        <taxon>Pseudomonadati</taxon>
        <taxon>Pseudomonadota</taxon>
        <taxon>Gammaproteobacteria</taxon>
        <taxon>Vibrionales</taxon>
        <taxon>Vibrionaceae</taxon>
        <taxon>Vibrio</taxon>
    </lineage>
</organism>
<dbReference type="OrthoDB" id="5522855at2"/>
<protein>
    <recommendedName>
        <fullName evidence="3">PAS domain S-box-containing protein</fullName>
    </recommendedName>
</protein>
<name>A0A1G8DQY2_9VIBR</name>
<evidence type="ECO:0008006" key="3">
    <source>
        <dbReference type="Google" id="ProtNLM"/>
    </source>
</evidence>
<sequence>MRNTLEQQEALVLSHFRDHLEQLIALETRTPELAEPRQNLQHAIDKFEQLLKDYEVLKQDWEWFFNHSIDMKFTIAMNGCFSRVNPAVVKLLGYSE</sequence>
<dbReference type="AlphaFoldDB" id="A0A1G8DQY2"/>